<organism evidence="1">
    <name type="scientific">Salmonella phage vB_SEnST11_KE23</name>
    <dbReference type="NCBI Taxonomy" id="3161174"/>
    <lineage>
        <taxon>Viruses</taxon>
        <taxon>Duplodnaviria</taxon>
        <taxon>Heunggongvirae</taxon>
        <taxon>Uroviricota</taxon>
        <taxon>Caudoviricetes</taxon>
        <taxon>Vequintavirinae</taxon>
        <taxon>Seunavirus</taxon>
    </lineage>
</organism>
<name>A0AAU8GF18_9CAUD</name>
<sequence>MPEGTQNEFGVSNQIVPSRGMILPSQRYQL</sequence>
<protein>
    <submittedName>
        <fullName evidence="1">Uncharacterized protein</fullName>
    </submittedName>
</protein>
<gene>
    <name evidence="1" type="ORF">YRYPWZST_CDS0187</name>
</gene>
<dbReference type="EMBL" id="PP856722">
    <property type="protein sequence ID" value="XCH40588.1"/>
    <property type="molecule type" value="Genomic_DNA"/>
</dbReference>
<evidence type="ECO:0000313" key="1">
    <source>
        <dbReference type="EMBL" id="XCH40588.1"/>
    </source>
</evidence>
<proteinExistence type="predicted"/>
<accession>A0AAU8GF18</accession>
<reference evidence="1" key="1">
    <citation type="submission" date="2024-05" db="EMBL/GenBank/DDBJ databases">
        <authorList>
            <person name="Mugo M.M."/>
            <person name="Musyoki A.M."/>
            <person name="Makumi A.M."/>
            <person name="Mutai I."/>
            <person name="Drechsel O."/>
            <person name="Kering K.K."/>
            <person name="Muturi P."/>
            <person name="Mbae C.K."/>
            <person name="Kariuki S.M."/>
        </authorList>
    </citation>
    <scope>NUCLEOTIDE SEQUENCE</scope>
</reference>